<dbReference type="Proteomes" id="UP001085076">
    <property type="component" value="Miscellaneous, Linkage group lg06"/>
</dbReference>
<reference evidence="2" key="1">
    <citation type="submission" date="2021-03" db="EMBL/GenBank/DDBJ databases">
        <authorList>
            <person name="Li Z."/>
            <person name="Yang C."/>
        </authorList>
    </citation>
    <scope>NUCLEOTIDE SEQUENCE</scope>
    <source>
        <strain evidence="2">Dzin_1.0</strain>
        <tissue evidence="2">Leaf</tissue>
    </source>
</reference>
<feature type="region of interest" description="Disordered" evidence="1">
    <location>
        <begin position="30"/>
        <end position="51"/>
    </location>
</feature>
<evidence type="ECO:0000256" key="1">
    <source>
        <dbReference type="SAM" id="MobiDB-lite"/>
    </source>
</evidence>
<organism evidence="2 3">
    <name type="scientific">Dioscorea zingiberensis</name>
    <dbReference type="NCBI Taxonomy" id="325984"/>
    <lineage>
        <taxon>Eukaryota</taxon>
        <taxon>Viridiplantae</taxon>
        <taxon>Streptophyta</taxon>
        <taxon>Embryophyta</taxon>
        <taxon>Tracheophyta</taxon>
        <taxon>Spermatophyta</taxon>
        <taxon>Magnoliopsida</taxon>
        <taxon>Liliopsida</taxon>
        <taxon>Dioscoreales</taxon>
        <taxon>Dioscoreaceae</taxon>
        <taxon>Dioscorea</taxon>
    </lineage>
</organism>
<accession>A0A9D5HAT4</accession>
<gene>
    <name evidence="2" type="ORF">J5N97_022673</name>
</gene>
<feature type="compositionally biased region" description="Low complexity" evidence="1">
    <location>
        <begin position="30"/>
        <end position="46"/>
    </location>
</feature>
<comment type="caution">
    <text evidence="2">The sequence shown here is derived from an EMBL/GenBank/DDBJ whole genome shotgun (WGS) entry which is preliminary data.</text>
</comment>
<evidence type="ECO:0000313" key="3">
    <source>
        <dbReference type="Proteomes" id="UP001085076"/>
    </source>
</evidence>
<sequence>MDLGENYEIEILFQLKSLCPFPSLFLSRSPTPSPAKSSPRRPALPASAPPAPPSCPLPVLLLAAEPVLACLPNGTPSWFCPGLARPSPVKHAQLPAASPVSHRLRPAVRPSSSPCYHPGLPASPTFLFHLDVVRRSRTNLGGSGPSRP</sequence>
<protein>
    <submittedName>
        <fullName evidence="2">Uncharacterized protein</fullName>
    </submittedName>
</protein>
<proteinExistence type="predicted"/>
<keyword evidence="3" id="KW-1185">Reference proteome</keyword>
<reference evidence="2" key="2">
    <citation type="journal article" date="2022" name="Hortic Res">
        <title>The genome of Dioscorea zingiberensis sheds light on the biosynthesis, origin and evolution of the medicinally important diosgenin saponins.</title>
        <authorList>
            <person name="Li Y."/>
            <person name="Tan C."/>
            <person name="Li Z."/>
            <person name="Guo J."/>
            <person name="Li S."/>
            <person name="Chen X."/>
            <person name="Wang C."/>
            <person name="Dai X."/>
            <person name="Yang H."/>
            <person name="Song W."/>
            <person name="Hou L."/>
            <person name="Xu J."/>
            <person name="Tong Z."/>
            <person name="Xu A."/>
            <person name="Yuan X."/>
            <person name="Wang W."/>
            <person name="Yang Q."/>
            <person name="Chen L."/>
            <person name="Sun Z."/>
            <person name="Wang K."/>
            <person name="Pan B."/>
            <person name="Chen J."/>
            <person name="Bao Y."/>
            <person name="Liu F."/>
            <person name="Qi X."/>
            <person name="Gang D.R."/>
            <person name="Wen J."/>
            <person name="Li J."/>
        </authorList>
    </citation>
    <scope>NUCLEOTIDE SEQUENCE</scope>
    <source>
        <strain evidence="2">Dzin_1.0</strain>
    </source>
</reference>
<dbReference type="AlphaFoldDB" id="A0A9D5HAT4"/>
<name>A0A9D5HAT4_9LILI</name>
<evidence type="ECO:0000313" key="2">
    <source>
        <dbReference type="EMBL" id="KAJ0969796.1"/>
    </source>
</evidence>
<dbReference type="EMBL" id="JAGGNH010000006">
    <property type="protein sequence ID" value="KAJ0969796.1"/>
    <property type="molecule type" value="Genomic_DNA"/>
</dbReference>